<evidence type="ECO:0000256" key="5">
    <source>
        <dbReference type="PROSITE-ProRule" id="PRU00169"/>
    </source>
</evidence>
<dbReference type="PRINTS" id="PR00038">
    <property type="entry name" value="HTHLUXR"/>
</dbReference>
<dbReference type="eggNOG" id="COG2197">
    <property type="taxonomic scope" value="Bacteria"/>
</dbReference>
<dbReference type="PROSITE" id="PS50043">
    <property type="entry name" value="HTH_LUXR_2"/>
    <property type="match status" value="1"/>
</dbReference>
<dbReference type="Pfam" id="PF00196">
    <property type="entry name" value="GerE"/>
    <property type="match status" value="1"/>
</dbReference>
<dbReference type="Proteomes" id="UP000013840">
    <property type="component" value="Unassembled WGS sequence"/>
</dbReference>
<dbReference type="PANTHER" id="PTHR43214:SF40">
    <property type="entry name" value="TRANSCRIPTIONAL REGULATORY PROTEIN LNRK"/>
    <property type="match status" value="1"/>
</dbReference>
<evidence type="ECO:0000313" key="8">
    <source>
        <dbReference type="EMBL" id="EOL43568.1"/>
    </source>
</evidence>
<dbReference type="Pfam" id="PF00072">
    <property type="entry name" value="Response_reg"/>
    <property type="match status" value="1"/>
</dbReference>
<dbReference type="InterPro" id="IPR001789">
    <property type="entry name" value="Sig_transdc_resp-reg_receiver"/>
</dbReference>
<dbReference type="InterPro" id="IPR016032">
    <property type="entry name" value="Sig_transdc_resp-reg_C-effctor"/>
</dbReference>
<dbReference type="STRING" id="317735.RU98_GL000071"/>
<organism evidence="8 9">
    <name type="scientific">Enterococcus caccae ATCC BAA-1240</name>
    <dbReference type="NCBI Taxonomy" id="1158612"/>
    <lineage>
        <taxon>Bacteria</taxon>
        <taxon>Bacillati</taxon>
        <taxon>Bacillota</taxon>
        <taxon>Bacilli</taxon>
        <taxon>Lactobacillales</taxon>
        <taxon>Enterococcaceae</taxon>
        <taxon>Enterococcus</taxon>
    </lineage>
</organism>
<proteinExistence type="predicted"/>
<feature type="modified residue" description="4-aspartylphosphate" evidence="5">
    <location>
        <position position="54"/>
    </location>
</feature>
<comment type="caution">
    <text evidence="8">The sequence shown here is derived from an EMBL/GenBank/DDBJ whole genome shotgun (WGS) entry which is preliminary data.</text>
</comment>
<gene>
    <name evidence="8" type="ORF">UC7_02898</name>
</gene>
<dbReference type="GO" id="GO:0000160">
    <property type="term" value="P:phosphorelay signal transduction system"/>
    <property type="evidence" value="ECO:0007669"/>
    <property type="project" value="InterPro"/>
</dbReference>
<dbReference type="RefSeq" id="WP_010772977.1">
    <property type="nucleotide sequence ID" value="NZ_KB946335.1"/>
</dbReference>
<dbReference type="GO" id="GO:0006355">
    <property type="term" value="P:regulation of DNA-templated transcription"/>
    <property type="evidence" value="ECO:0007669"/>
    <property type="project" value="InterPro"/>
</dbReference>
<dbReference type="SUPFAM" id="SSF52172">
    <property type="entry name" value="CheY-like"/>
    <property type="match status" value="1"/>
</dbReference>
<sequence length="210" mass="23627">MIRLVIVDDDLLVTTSLKTIVEASGEISVVGIGNNAAQAVSLYEELQPDILLMDIRMGESTGIDVATKILEKKEQADILLLTTFSDDDYIVEALKIGVKGYLLKQDLEAIVPSIKAVKNGQSVFGHSIMERLPRLLQTEKSTYLEEYDLNEKDLSFLSLIAEGMNNKEIAQHLFLSEGTIRNYISHLLEKLELRDRTQLAVFYYKNIYGK</sequence>
<dbReference type="InterPro" id="IPR039420">
    <property type="entry name" value="WalR-like"/>
</dbReference>
<keyword evidence="2" id="KW-0805">Transcription regulation</keyword>
<dbReference type="SUPFAM" id="SSF46894">
    <property type="entry name" value="C-terminal effector domain of the bipartite response regulators"/>
    <property type="match status" value="1"/>
</dbReference>
<dbReference type="InterPro" id="IPR000792">
    <property type="entry name" value="Tscrpt_reg_LuxR_C"/>
</dbReference>
<dbReference type="PATRIC" id="fig|1158612.3.peg.2863"/>
<dbReference type="Gene3D" id="3.40.50.2300">
    <property type="match status" value="1"/>
</dbReference>
<name>R3TR31_9ENTE</name>
<evidence type="ECO:0000256" key="4">
    <source>
        <dbReference type="ARBA" id="ARBA00023163"/>
    </source>
</evidence>
<protein>
    <recommendedName>
        <fullName evidence="10">LuxR family DNA-binding response regulator</fullName>
    </recommendedName>
</protein>
<dbReference type="PROSITE" id="PS50110">
    <property type="entry name" value="RESPONSE_REGULATORY"/>
    <property type="match status" value="1"/>
</dbReference>
<keyword evidence="4" id="KW-0804">Transcription</keyword>
<accession>R3TR31</accession>
<feature type="domain" description="HTH luxR-type" evidence="6">
    <location>
        <begin position="145"/>
        <end position="207"/>
    </location>
</feature>
<dbReference type="CDD" id="cd17535">
    <property type="entry name" value="REC_NarL-like"/>
    <property type="match status" value="1"/>
</dbReference>
<keyword evidence="9" id="KW-1185">Reference proteome</keyword>
<evidence type="ECO:0000313" key="9">
    <source>
        <dbReference type="Proteomes" id="UP000013840"/>
    </source>
</evidence>
<dbReference type="PROSITE" id="PS00622">
    <property type="entry name" value="HTH_LUXR_1"/>
    <property type="match status" value="1"/>
</dbReference>
<keyword evidence="1 5" id="KW-0597">Phosphoprotein</keyword>
<evidence type="ECO:0000259" key="6">
    <source>
        <dbReference type="PROSITE" id="PS50043"/>
    </source>
</evidence>
<dbReference type="GO" id="GO:0003677">
    <property type="term" value="F:DNA binding"/>
    <property type="evidence" value="ECO:0007669"/>
    <property type="project" value="UniProtKB-KW"/>
</dbReference>
<dbReference type="AlphaFoldDB" id="R3TR31"/>
<evidence type="ECO:0008006" key="10">
    <source>
        <dbReference type="Google" id="ProtNLM"/>
    </source>
</evidence>
<evidence type="ECO:0000259" key="7">
    <source>
        <dbReference type="PROSITE" id="PS50110"/>
    </source>
</evidence>
<dbReference type="SMART" id="SM00448">
    <property type="entry name" value="REC"/>
    <property type="match status" value="1"/>
</dbReference>
<evidence type="ECO:0000256" key="1">
    <source>
        <dbReference type="ARBA" id="ARBA00022553"/>
    </source>
</evidence>
<dbReference type="CDD" id="cd06170">
    <property type="entry name" value="LuxR_C_like"/>
    <property type="match status" value="1"/>
</dbReference>
<keyword evidence="3" id="KW-0238">DNA-binding</keyword>
<reference evidence="8 9" key="1">
    <citation type="submission" date="2013-02" db="EMBL/GenBank/DDBJ databases">
        <title>The Genome Sequence of Enterococcus caccae BAA-1240.</title>
        <authorList>
            <consortium name="The Broad Institute Genome Sequencing Platform"/>
            <consortium name="The Broad Institute Genome Sequencing Center for Infectious Disease"/>
            <person name="Earl A.M."/>
            <person name="Gilmore M.S."/>
            <person name="Lebreton F."/>
            <person name="Walker B."/>
            <person name="Young S.K."/>
            <person name="Zeng Q."/>
            <person name="Gargeya S."/>
            <person name="Fitzgerald M."/>
            <person name="Haas B."/>
            <person name="Abouelleil A."/>
            <person name="Alvarado L."/>
            <person name="Arachchi H.M."/>
            <person name="Berlin A.M."/>
            <person name="Chapman S.B."/>
            <person name="Dewar J."/>
            <person name="Goldberg J."/>
            <person name="Griggs A."/>
            <person name="Gujja S."/>
            <person name="Hansen M."/>
            <person name="Howarth C."/>
            <person name="Imamovic A."/>
            <person name="Larimer J."/>
            <person name="McCowan C."/>
            <person name="Murphy C."/>
            <person name="Neiman D."/>
            <person name="Pearson M."/>
            <person name="Priest M."/>
            <person name="Roberts A."/>
            <person name="Saif S."/>
            <person name="Shea T."/>
            <person name="Sisk P."/>
            <person name="Sykes S."/>
            <person name="Wortman J."/>
            <person name="Nusbaum C."/>
            <person name="Birren B."/>
        </authorList>
    </citation>
    <scope>NUCLEOTIDE SEQUENCE [LARGE SCALE GENOMIC DNA]</scope>
    <source>
        <strain evidence="8 9">ATCC BAA-1240</strain>
    </source>
</reference>
<evidence type="ECO:0000256" key="2">
    <source>
        <dbReference type="ARBA" id="ARBA00023015"/>
    </source>
</evidence>
<dbReference type="PANTHER" id="PTHR43214">
    <property type="entry name" value="TWO-COMPONENT RESPONSE REGULATOR"/>
    <property type="match status" value="1"/>
</dbReference>
<evidence type="ECO:0000256" key="3">
    <source>
        <dbReference type="ARBA" id="ARBA00023125"/>
    </source>
</evidence>
<dbReference type="InterPro" id="IPR011006">
    <property type="entry name" value="CheY-like_superfamily"/>
</dbReference>
<dbReference type="SMART" id="SM00421">
    <property type="entry name" value="HTH_LUXR"/>
    <property type="match status" value="1"/>
</dbReference>
<dbReference type="EMBL" id="AJAU01000022">
    <property type="protein sequence ID" value="EOL43568.1"/>
    <property type="molecule type" value="Genomic_DNA"/>
</dbReference>
<feature type="domain" description="Response regulatory" evidence="7">
    <location>
        <begin position="3"/>
        <end position="119"/>
    </location>
</feature>
<dbReference type="InterPro" id="IPR058245">
    <property type="entry name" value="NreC/VraR/RcsB-like_REC"/>
</dbReference>